<sequence length="85" mass="9576">MLVTDIGIFSLGFPFSPLCSLLNLEPCPHQKGRLSPFQCLMRWACMGRHCCGADCAPPMATFSLEKLSLCQQGYTWYRNGWPQDC</sequence>
<dbReference type="RefSeq" id="XP_064672791.1">
    <property type="nucleotide sequence ID" value="XM_064809819.1"/>
</dbReference>
<organism evidence="1 2">
    <name type="scientific">Canariomyces notabilis</name>
    <dbReference type="NCBI Taxonomy" id="2074819"/>
    <lineage>
        <taxon>Eukaryota</taxon>
        <taxon>Fungi</taxon>
        <taxon>Dikarya</taxon>
        <taxon>Ascomycota</taxon>
        <taxon>Pezizomycotina</taxon>
        <taxon>Sordariomycetes</taxon>
        <taxon>Sordariomycetidae</taxon>
        <taxon>Sordariales</taxon>
        <taxon>Chaetomiaceae</taxon>
        <taxon>Canariomyces</taxon>
    </lineage>
</organism>
<keyword evidence="2" id="KW-1185">Reference proteome</keyword>
<gene>
    <name evidence="1" type="ORF">N656DRAFT_488369</name>
</gene>
<name>A0AAN6YV48_9PEZI</name>
<dbReference type="EMBL" id="MU853335">
    <property type="protein sequence ID" value="KAK4115221.1"/>
    <property type="molecule type" value="Genomic_DNA"/>
</dbReference>
<comment type="caution">
    <text evidence="1">The sequence shown here is derived from an EMBL/GenBank/DDBJ whole genome shotgun (WGS) entry which is preliminary data.</text>
</comment>
<evidence type="ECO:0000313" key="1">
    <source>
        <dbReference type="EMBL" id="KAK4115221.1"/>
    </source>
</evidence>
<reference evidence="1" key="2">
    <citation type="submission" date="2023-05" db="EMBL/GenBank/DDBJ databases">
        <authorList>
            <consortium name="Lawrence Berkeley National Laboratory"/>
            <person name="Steindorff A."/>
            <person name="Hensen N."/>
            <person name="Bonometti L."/>
            <person name="Westerberg I."/>
            <person name="Brannstrom I.O."/>
            <person name="Guillou S."/>
            <person name="Cros-Aarteil S."/>
            <person name="Calhoun S."/>
            <person name="Haridas S."/>
            <person name="Kuo A."/>
            <person name="Mondo S."/>
            <person name="Pangilinan J."/>
            <person name="Riley R."/>
            <person name="Labutti K."/>
            <person name="Andreopoulos B."/>
            <person name="Lipzen A."/>
            <person name="Chen C."/>
            <person name="Yanf M."/>
            <person name="Daum C."/>
            <person name="Ng V."/>
            <person name="Clum A."/>
            <person name="Ohm R."/>
            <person name="Martin F."/>
            <person name="Silar P."/>
            <person name="Natvig D."/>
            <person name="Lalanne C."/>
            <person name="Gautier V."/>
            <person name="Ament-Velasquez S.L."/>
            <person name="Kruys A."/>
            <person name="Hutchinson M.I."/>
            <person name="Powell A.J."/>
            <person name="Barry K."/>
            <person name="Miller A.N."/>
            <person name="Grigoriev I.V."/>
            <person name="Debuchy R."/>
            <person name="Gladieux P."/>
            <person name="Thoren M.H."/>
            <person name="Johannesson H."/>
        </authorList>
    </citation>
    <scope>NUCLEOTIDE SEQUENCE</scope>
    <source>
        <strain evidence="1">CBS 508.74</strain>
    </source>
</reference>
<protein>
    <submittedName>
        <fullName evidence="1">Uncharacterized protein</fullName>
    </submittedName>
</protein>
<dbReference type="Proteomes" id="UP001302812">
    <property type="component" value="Unassembled WGS sequence"/>
</dbReference>
<dbReference type="GeneID" id="89933943"/>
<reference evidence="1" key="1">
    <citation type="journal article" date="2023" name="Mol. Phylogenet. Evol.">
        <title>Genome-scale phylogeny and comparative genomics of the fungal order Sordariales.</title>
        <authorList>
            <person name="Hensen N."/>
            <person name="Bonometti L."/>
            <person name="Westerberg I."/>
            <person name="Brannstrom I.O."/>
            <person name="Guillou S."/>
            <person name="Cros-Aarteil S."/>
            <person name="Calhoun S."/>
            <person name="Haridas S."/>
            <person name="Kuo A."/>
            <person name="Mondo S."/>
            <person name="Pangilinan J."/>
            <person name="Riley R."/>
            <person name="LaButti K."/>
            <person name="Andreopoulos B."/>
            <person name="Lipzen A."/>
            <person name="Chen C."/>
            <person name="Yan M."/>
            <person name="Daum C."/>
            <person name="Ng V."/>
            <person name="Clum A."/>
            <person name="Steindorff A."/>
            <person name="Ohm R.A."/>
            <person name="Martin F."/>
            <person name="Silar P."/>
            <person name="Natvig D.O."/>
            <person name="Lalanne C."/>
            <person name="Gautier V."/>
            <person name="Ament-Velasquez S.L."/>
            <person name="Kruys A."/>
            <person name="Hutchinson M.I."/>
            <person name="Powell A.J."/>
            <person name="Barry K."/>
            <person name="Miller A.N."/>
            <person name="Grigoriev I.V."/>
            <person name="Debuchy R."/>
            <person name="Gladieux P."/>
            <person name="Hiltunen Thoren M."/>
            <person name="Johannesson H."/>
        </authorList>
    </citation>
    <scope>NUCLEOTIDE SEQUENCE</scope>
    <source>
        <strain evidence="1">CBS 508.74</strain>
    </source>
</reference>
<evidence type="ECO:0000313" key="2">
    <source>
        <dbReference type="Proteomes" id="UP001302812"/>
    </source>
</evidence>
<accession>A0AAN6YV48</accession>
<dbReference type="AlphaFoldDB" id="A0AAN6YV48"/>
<proteinExistence type="predicted"/>